<dbReference type="Proteomes" id="UP000634136">
    <property type="component" value="Unassembled WGS sequence"/>
</dbReference>
<comment type="caution">
    <text evidence="2">The sequence shown here is derived from an EMBL/GenBank/DDBJ whole genome shotgun (WGS) entry which is preliminary data.</text>
</comment>
<evidence type="ECO:0000313" key="3">
    <source>
        <dbReference type="Proteomes" id="UP000634136"/>
    </source>
</evidence>
<accession>A0A834TSW6</accession>
<evidence type="ECO:0000256" key="1">
    <source>
        <dbReference type="SAM" id="MobiDB-lite"/>
    </source>
</evidence>
<proteinExistence type="predicted"/>
<feature type="compositionally biased region" description="Low complexity" evidence="1">
    <location>
        <begin position="152"/>
        <end position="166"/>
    </location>
</feature>
<evidence type="ECO:0000313" key="2">
    <source>
        <dbReference type="EMBL" id="KAF7827199.1"/>
    </source>
</evidence>
<protein>
    <submittedName>
        <fullName evidence="2">U-box domain-containing protein 12</fullName>
    </submittedName>
</protein>
<name>A0A834TSW6_9FABA</name>
<feature type="region of interest" description="Disordered" evidence="1">
    <location>
        <begin position="148"/>
        <end position="173"/>
    </location>
</feature>
<keyword evidence="3" id="KW-1185">Reference proteome</keyword>
<dbReference type="AlphaFoldDB" id="A0A834TSW6"/>
<reference evidence="2" key="1">
    <citation type="submission" date="2020-09" db="EMBL/GenBank/DDBJ databases">
        <title>Genome-Enabled Discovery of Anthraquinone Biosynthesis in Senna tora.</title>
        <authorList>
            <person name="Kang S.-H."/>
            <person name="Pandey R.P."/>
            <person name="Lee C.-M."/>
            <person name="Sim J.-S."/>
            <person name="Jeong J.-T."/>
            <person name="Choi B.-S."/>
            <person name="Jung M."/>
            <person name="Ginzburg D."/>
            <person name="Zhao K."/>
            <person name="Won S.Y."/>
            <person name="Oh T.-J."/>
            <person name="Yu Y."/>
            <person name="Kim N.-H."/>
            <person name="Lee O.R."/>
            <person name="Lee T.-H."/>
            <person name="Bashyal P."/>
            <person name="Kim T.-S."/>
            <person name="Lee W.-H."/>
            <person name="Kawkins C."/>
            <person name="Kim C.-K."/>
            <person name="Kim J.S."/>
            <person name="Ahn B.O."/>
            <person name="Rhee S.Y."/>
            <person name="Sohng J.K."/>
        </authorList>
    </citation>
    <scope>NUCLEOTIDE SEQUENCE</scope>
    <source>
        <tissue evidence="2">Leaf</tissue>
    </source>
</reference>
<gene>
    <name evidence="2" type="ORF">G2W53_018363</name>
</gene>
<organism evidence="2 3">
    <name type="scientific">Senna tora</name>
    <dbReference type="NCBI Taxonomy" id="362788"/>
    <lineage>
        <taxon>Eukaryota</taxon>
        <taxon>Viridiplantae</taxon>
        <taxon>Streptophyta</taxon>
        <taxon>Embryophyta</taxon>
        <taxon>Tracheophyta</taxon>
        <taxon>Spermatophyta</taxon>
        <taxon>Magnoliopsida</taxon>
        <taxon>eudicotyledons</taxon>
        <taxon>Gunneridae</taxon>
        <taxon>Pentapetalae</taxon>
        <taxon>rosids</taxon>
        <taxon>fabids</taxon>
        <taxon>Fabales</taxon>
        <taxon>Fabaceae</taxon>
        <taxon>Caesalpinioideae</taxon>
        <taxon>Cassia clade</taxon>
        <taxon>Senna</taxon>
    </lineage>
</organism>
<sequence>MNVAEALTRIVVERQRDTEKRSAILGALMVSGDQTDRGFHSPLLVDGCETTIITLAFTFLIENRLALAQLKKSDIVVYFKTKDVVQMCYLPDILIGYSKVVCQIIVAEGVLGPLISILKCSKISEPIAQKSLNTIARILDPSKEMRLKVPKASNGQSSSAGHSFSASEDHPNT</sequence>
<dbReference type="EMBL" id="JAAIUW010000006">
    <property type="protein sequence ID" value="KAF7827199.1"/>
    <property type="molecule type" value="Genomic_DNA"/>
</dbReference>